<evidence type="ECO:0000256" key="9">
    <source>
        <dbReference type="ARBA" id="ARBA00071401"/>
    </source>
</evidence>
<dbReference type="SUPFAM" id="SSF47648">
    <property type="entry name" value="Nucleoside phosphorylase/phosphoribosyltransferase N-terminal domain"/>
    <property type="match status" value="1"/>
</dbReference>
<evidence type="ECO:0000259" key="11">
    <source>
        <dbReference type="Pfam" id="PF02885"/>
    </source>
</evidence>
<evidence type="ECO:0000256" key="1">
    <source>
        <dbReference type="ARBA" id="ARBA00004907"/>
    </source>
</evidence>
<dbReference type="STRING" id="983967.A0A1E4T7Q8"/>
<dbReference type="InterPro" id="IPR035902">
    <property type="entry name" value="Nuc_phospho_transferase"/>
</dbReference>
<keyword evidence="6" id="KW-0822">Tryptophan biosynthesis</keyword>
<keyword evidence="5" id="KW-0808">Transferase</keyword>
<evidence type="ECO:0000256" key="3">
    <source>
        <dbReference type="ARBA" id="ARBA00022605"/>
    </source>
</evidence>
<dbReference type="InterPro" id="IPR000312">
    <property type="entry name" value="Glycosyl_Trfase_fam3"/>
</dbReference>
<feature type="domain" description="Glycosyl transferase family 3" evidence="10">
    <location>
        <begin position="84"/>
        <end position="348"/>
    </location>
</feature>
<accession>A0A1E4T7Q8</accession>
<keyword evidence="7" id="KW-0057">Aromatic amino acid biosynthesis</keyword>
<keyword evidence="13" id="KW-1185">Reference proteome</keyword>
<evidence type="ECO:0000256" key="6">
    <source>
        <dbReference type="ARBA" id="ARBA00022822"/>
    </source>
</evidence>
<dbReference type="GO" id="GO:0000162">
    <property type="term" value="P:L-tryptophan biosynthetic process"/>
    <property type="evidence" value="ECO:0007669"/>
    <property type="project" value="UniProtKB-KW"/>
</dbReference>
<dbReference type="Gene3D" id="3.40.1030.10">
    <property type="entry name" value="Nucleoside phosphorylase/phosphoribosyltransferase catalytic domain"/>
    <property type="match status" value="1"/>
</dbReference>
<dbReference type="InterPro" id="IPR017459">
    <property type="entry name" value="Glycosyl_Trfase_fam3_N_dom"/>
</dbReference>
<proteinExistence type="inferred from homology"/>
<dbReference type="OrthoDB" id="427800at2759"/>
<evidence type="ECO:0000256" key="4">
    <source>
        <dbReference type="ARBA" id="ARBA00022676"/>
    </source>
</evidence>
<evidence type="ECO:0000313" key="12">
    <source>
        <dbReference type="EMBL" id="ODV87775.1"/>
    </source>
</evidence>
<name>A0A1E4T7Q8_9ASCO</name>
<dbReference type="FunFam" id="3.40.1030.10:FF:000002">
    <property type="entry name" value="Anthranilate phosphoribosyltransferase"/>
    <property type="match status" value="1"/>
</dbReference>
<dbReference type="AlphaFoldDB" id="A0A1E4T7Q8"/>
<comment type="similarity">
    <text evidence="8">Belongs to the anthranilate phosphoribosyltransferase family.</text>
</comment>
<dbReference type="PANTHER" id="PTHR43285">
    <property type="entry name" value="ANTHRANILATE PHOSPHORIBOSYLTRANSFERASE"/>
    <property type="match status" value="1"/>
</dbReference>
<dbReference type="SUPFAM" id="SSF52418">
    <property type="entry name" value="Nucleoside phosphorylase/phosphoribosyltransferase catalytic domain"/>
    <property type="match status" value="1"/>
</dbReference>
<organism evidence="12 13">
    <name type="scientific">[Candida] arabinofermentans NRRL YB-2248</name>
    <dbReference type="NCBI Taxonomy" id="983967"/>
    <lineage>
        <taxon>Eukaryota</taxon>
        <taxon>Fungi</taxon>
        <taxon>Dikarya</taxon>
        <taxon>Ascomycota</taxon>
        <taxon>Saccharomycotina</taxon>
        <taxon>Pichiomycetes</taxon>
        <taxon>Pichiales</taxon>
        <taxon>Pichiaceae</taxon>
        <taxon>Ogataea</taxon>
        <taxon>Ogataea/Candida clade</taxon>
    </lineage>
</organism>
<evidence type="ECO:0000313" key="13">
    <source>
        <dbReference type="Proteomes" id="UP000094801"/>
    </source>
</evidence>
<keyword evidence="4" id="KW-0328">Glycosyltransferase</keyword>
<gene>
    <name evidence="12" type="ORF">CANARDRAFT_25989</name>
</gene>
<keyword evidence="3" id="KW-0028">Amino-acid biosynthesis</keyword>
<dbReference type="InterPro" id="IPR005940">
    <property type="entry name" value="Anthranilate_Pribosyl_Tfrase"/>
</dbReference>
<dbReference type="Gene3D" id="1.20.970.10">
    <property type="entry name" value="Transferase, Pyrimidine Nucleoside Phosphorylase, Chain C"/>
    <property type="match status" value="1"/>
</dbReference>
<evidence type="ECO:0000256" key="5">
    <source>
        <dbReference type="ARBA" id="ARBA00022679"/>
    </source>
</evidence>
<dbReference type="Pfam" id="PF00591">
    <property type="entry name" value="Glycos_transf_3"/>
    <property type="match status" value="1"/>
</dbReference>
<dbReference type="PANTHER" id="PTHR43285:SF2">
    <property type="entry name" value="ANTHRANILATE PHOSPHORIBOSYLTRANSFERASE"/>
    <property type="match status" value="1"/>
</dbReference>
<dbReference type="EMBL" id="KV453847">
    <property type="protein sequence ID" value="ODV87775.1"/>
    <property type="molecule type" value="Genomic_DNA"/>
</dbReference>
<dbReference type="HAMAP" id="MF_00211">
    <property type="entry name" value="TrpD"/>
    <property type="match status" value="1"/>
</dbReference>
<dbReference type="InterPro" id="IPR036320">
    <property type="entry name" value="Glycosyl_Trfase_fam3_N_dom_sf"/>
</dbReference>
<evidence type="ECO:0000256" key="2">
    <source>
        <dbReference type="ARBA" id="ARBA00011948"/>
    </source>
</evidence>
<protein>
    <recommendedName>
        <fullName evidence="9">Anthranilate phosphoribosyltransferase</fullName>
        <ecNumber evidence="2">2.4.2.18</ecNumber>
    </recommendedName>
</protein>
<sequence length="362" mass="38688">MSKKLLTPYIKQLVSDPPTLTTEDFASAIRLMFTGDANEIESASFLTALKLRKLEFDSEYIATAVETILEFSDSIPNHLVDSKGYIDVVGTGGDSQNTFNVSTSAAIIAAGMGLPICKHGGKASTSASGSGDLMSKLGVDLMKVNASSAPSIVSKSNLCFLFAPAFHHGMGKVANMRANLGIPTIFNILGPLLNPIPIQARILGVYTETLGRTYCEAAVKLDRLSGRKPANTMVVWGEVGLDEISPIGSTKVWKYNQKTDSIDEFVLTPEDFGLPQHSLDLVRSGTPHENSLVLKDILDGKYNMNPGETPLVDYILMNTAALAVVGGLTDSWKEGVSIARESIASGSAKKALSDFIQAIEEV</sequence>
<dbReference type="Proteomes" id="UP000094801">
    <property type="component" value="Unassembled WGS sequence"/>
</dbReference>
<comment type="pathway">
    <text evidence="1">Amino-acid biosynthesis; L-tryptophan biosynthesis; L-tryptophan from chorismate: step 2/5.</text>
</comment>
<evidence type="ECO:0000259" key="10">
    <source>
        <dbReference type="Pfam" id="PF00591"/>
    </source>
</evidence>
<dbReference type="GO" id="GO:0004048">
    <property type="term" value="F:anthranilate phosphoribosyltransferase activity"/>
    <property type="evidence" value="ECO:0007669"/>
    <property type="project" value="UniProtKB-EC"/>
</dbReference>
<dbReference type="Pfam" id="PF02885">
    <property type="entry name" value="Glycos_trans_3N"/>
    <property type="match status" value="1"/>
</dbReference>
<evidence type="ECO:0000256" key="8">
    <source>
        <dbReference type="ARBA" id="ARBA00061500"/>
    </source>
</evidence>
<dbReference type="EC" id="2.4.2.18" evidence="2"/>
<reference evidence="13" key="1">
    <citation type="submission" date="2016-04" db="EMBL/GenBank/DDBJ databases">
        <title>Comparative genomics of biotechnologically important yeasts.</title>
        <authorList>
            <consortium name="DOE Joint Genome Institute"/>
            <person name="Riley R."/>
            <person name="Haridas S."/>
            <person name="Wolfe K.H."/>
            <person name="Lopes M.R."/>
            <person name="Hittinger C.T."/>
            <person name="Goker M."/>
            <person name="Salamov A."/>
            <person name="Wisecaver J."/>
            <person name="Long T.M."/>
            <person name="Aerts A.L."/>
            <person name="Barry K."/>
            <person name="Choi C."/>
            <person name="Clum A."/>
            <person name="Coughlan A.Y."/>
            <person name="Deshpande S."/>
            <person name="Douglass A.P."/>
            <person name="Hanson S.J."/>
            <person name="Klenk H.-P."/>
            <person name="Labutti K."/>
            <person name="Lapidus A."/>
            <person name="Lindquist E."/>
            <person name="Lipzen A."/>
            <person name="Meier-Kolthoff J.P."/>
            <person name="Ohm R.A."/>
            <person name="Otillar R.P."/>
            <person name="Pangilinan J."/>
            <person name="Peng Y."/>
            <person name="Rokas A."/>
            <person name="Rosa C.A."/>
            <person name="Scheuner C."/>
            <person name="Sibirny A.A."/>
            <person name="Slot J.C."/>
            <person name="Stielow J.B."/>
            <person name="Sun H."/>
            <person name="Kurtzman C.P."/>
            <person name="Blackwell M."/>
            <person name="Grigoriev I.V."/>
            <person name="Jeffries T.W."/>
        </authorList>
    </citation>
    <scope>NUCLEOTIDE SEQUENCE [LARGE SCALE GENOMIC DNA]</scope>
    <source>
        <strain evidence="13">NRRL YB-2248</strain>
    </source>
</reference>
<evidence type="ECO:0000256" key="7">
    <source>
        <dbReference type="ARBA" id="ARBA00023141"/>
    </source>
</evidence>
<feature type="domain" description="Glycosyl transferase family 3 N-terminal" evidence="11">
    <location>
        <begin position="8"/>
        <end position="71"/>
    </location>
</feature>
<dbReference type="GO" id="GO:0005829">
    <property type="term" value="C:cytosol"/>
    <property type="evidence" value="ECO:0007669"/>
    <property type="project" value="TreeGrafter"/>
</dbReference>
<dbReference type="NCBIfam" id="TIGR01245">
    <property type="entry name" value="trpD"/>
    <property type="match status" value="1"/>
</dbReference>